<sequence length="613" mass="67439">MARDSRQQHPVRAGHMSDWQLYGRLLAYVVPYWWVFALSLAGYIVYSLGNVLLADMMQFLLDALNQSDKADSGLVSRVAYGLFYEEGMDKLEFTRLAFPISLVVLAFIRSMGFFVGTYFMNHVARNLIHTLRCELFDKMLVAPSAYYDSHSQGVLISKITFNVEQVSGAVTKALKIIVREGLTVVALLSYMLYLNWRLCLVFLAVAPAIALVVSVVGKHFRRYSRRIQASMGDVTQVSNESIGAYREVRIFGGQAQQSRRFHSASDYNRAQSLKLAFLDALSTPVIQTLLALSLAALVWFALKPSLLADFSAGSLVAFLTAAGQLGKPIRQLSSIQSVIQRGLAAAEDIFAQLDQEEEVDQGTREVTRARGAISYRHVSFAYPGSDTEVLRDVSLDIAPGETVALVGRSGSGKSTMVQLLARFYQPSAGEILLDDIPVQEYSLSSLRQQLAMVSQNVTLFQDTVFNNIAYGTLADKGPDAVEQALESAYAKDFIEAMPAGMDTPLGDDGGGLSGGQRQRIAIARAFLKDAPVIVLDEATSALDNESEHRIQQSLDRISRDRTTIIIAHRLSTVEKADRIVVMDAGQIVAMGTHTELLAGEGIYAQLYHQEFTD</sequence>
<keyword evidence="2" id="KW-0813">Transport</keyword>
<evidence type="ECO:0000256" key="6">
    <source>
        <dbReference type="ARBA" id="ARBA00022840"/>
    </source>
</evidence>
<keyword evidence="15" id="KW-1185">Reference proteome</keyword>
<dbReference type="InterPro" id="IPR017871">
    <property type="entry name" value="ABC_transporter-like_CS"/>
</dbReference>
<accession>A0A4R5LST8</accession>
<dbReference type="GO" id="GO:0015421">
    <property type="term" value="F:ABC-type oligopeptide transporter activity"/>
    <property type="evidence" value="ECO:0007669"/>
    <property type="project" value="TreeGrafter"/>
</dbReference>
<dbReference type="InterPro" id="IPR011917">
    <property type="entry name" value="ABC_transpr_lipidA"/>
</dbReference>
<comment type="subcellular location">
    <subcellularLocation>
        <location evidence="1">Cell membrane</location>
        <topology evidence="1">Multi-pass membrane protein</topology>
    </subcellularLocation>
</comment>
<protein>
    <submittedName>
        <fullName evidence="14">Lipid A export permease/ATP-binding protein MsbA</fullName>
    </submittedName>
</protein>
<keyword evidence="7" id="KW-1278">Translocase</keyword>
<evidence type="ECO:0000256" key="11">
    <source>
        <dbReference type="SAM" id="Phobius"/>
    </source>
</evidence>
<feature type="domain" description="ABC transmembrane type-1" evidence="13">
    <location>
        <begin position="33"/>
        <end position="341"/>
    </location>
</feature>
<comment type="caution">
    <text evidence="14">The sequence shown here is derived from an EMBL/GenBank/DDBJ whole genome shotgun (WGS) entry which is preliminary data.</text>
</comment>
<dbReference type="InterPro" id="IPR027417">
    <property type="entry name" value="P-loop_NTPase"/>
</dbReference>
<dbReference type="OrthoDB" id="9806127at2"/>
<dbReference type="PROSITE" id="PS50929">
    <property type="entry name" value="ABC_TM1F"/>
    <property type="match status" value="1"/>
</dbReference>
<gene>
    <name evidence="14" type="primary">msbA</name>
    <name evidence="14" type="ORF">E2F43_10930</name>
</gene>
<evidence type="ECO:0000259" key="12">
    <source>
        <dbReference type="PROSITE" id="PS50893"/>
    </source>
</evidence>
<dbReference type="InterPro" id="IPR036640">
    <property type="entry name" value="ABC1_TM_sf"/>
</dbReference>
<proteinExistence type="predicted"/>
<keyword evidence="10 11" id="KW-0472">Membrane</keyword>
<dbReference type="Pfam" id="PF00664">
    <property type="entry name" value="ABC_membrane"/>
    <property type="match status" value="1"/>
</dbReference>
<dbReference type="NCBIfam" id="TIGR02203">
    <property type="entry name" value="MsbA_lipidA"/>
    <property type="match status" value="1"/>
</dbReference>
<dbReference type="EMBL" id="SMSE01000002">
    <property type="protein sequence ID" value="TDG13995.1"/>
    <property type="molecule type" value="Genomic_DNA"/>
</dbReference>
<evidence type="ECO:0000256" key="1">
    <source>
        <dbReference type="ARBA" id="ARBA00004651"/>
    </source>
</evidence>
<feature type="transmembrane region" description="Helical" evidence="11">
    <location>
        <begin position="96"/>
        <end position="119"/>
    </location>
</feature>
<feature type="transmembrane region" description="Helical" evidence="11">
    <location>
        <begin position="200"/>
        <end position="217"/>
    </location>
</feature>
<dbReference type="InterPro" id="IPR011527">
    <property type="entry name" value="ABC1_TM_dom"/>
</dbReference>
<evidence type="ECO:0000259" key="13">
    <source>
        <dbReference type="PROSITE" id="PS50929"/>
    </source>
</evidence>
<evidence type="ECO:0000256" key="8">
    <source>
        <dbReference type="ARBA" id="ARBA00022989"/>
    </source>
</evidence>
<dbReference type="GO" id="GO:0016887">
    <property type="term" value="F:ATP hydrolysis activity"/>
    <property type="evidence" value="ECO:0007669"/>
    <property type="project" value="InterPro"/>
</dbReference>
<dbReference type="InterPro" id="IPR039421">
    <property type="entry name" value="Type_1_exporter"/>
</dbReference>
<evidence type="ECO:0000256" key="2">
    <source>
        <dbReference type="ARBA" id="ARBA00022448"/>
    </source>
</evidence>
<evidence type="ECO:0000256" key="5">
    <source>
        <dbReference type="ARBA" id="ARBA00022741"/>
    </source>
</evidence>
<feature type="transmembrane region" description="Helical" evidence="11">
    <location>
        <begin position="21"/>
        <end position="46"/>
    </location>
</feature>
<feature type="domain" description="ABC transporter" evidence="12">
    <location>
        <begin position="373"/>
        <end position="609"/>
    </location>
</feature>
<dbReference type="RefSeq" id="WP_133212521.1">
    <property type="nucleotide sequence ID" value="NZ_SMSE01000002.1"/>
</dbReference>
<dbReference type="InterPro" id="IPR003593">
    <property type="entry name" value="AAA+_ATPase"/>
</dbReference>
<dbReference type="PROSITE" id="PS50893">
    <property type="entry name" value="ABC_TRANSPORTER_2"/>
    <property type="match status" value="1"/>
</dbReference>
<name>A0A4R5LST8_9GAMM</name>
<evidence type="ECO:0000313" key="14">
    <source>
        <dbReference type="EMBL" id="TDG13995.1"/>
    </source>
</evidence>
<dbReference type="SMART" id="SM00382">
    <property type="entry name" value="AAA"/>
    <property type="match status" value="1"/>
</dbReference>
<dbReference type="InterPro" id="IPR003439">
    <property type="entry name" value="ABC_transporter-like_ATP-bd"/>
</dbReference>
<dbReference type="PROSITE" id="PS00211">
    <property type="entry name" value="ABC_TRANSPORTER_1"/>
    <property type="match status" value="1"/>
</dbReference>
<feature type="transmembrane region" description="Helical" evidence="11">
    <location>
        <begin position="275"/>
        <end position="300"/>
    </location>
</feature>
<keyword evidence="8 11" id="KW-1133">Transmembrane helix</keyword>
<dbReference type="FunFam" id="3.40.50.300:FF:000140">
    <property type="entry name" value="Lipid A export ATP-binding/permease protein MsbA"/>
    <property type="match status" value="1"/>
</dbReference>
<keyword evidence="6 14" id="KW-0067">ATP-binding</keyword>
<keyword evidence="4 11" id="KW-0812">Transmembrane</keyword>
<dbReference type="CDD" id="cd18552">
    <property type="entry name" value="ABC_6TM_MsbA_like"/>
    <property type="match status" value="1"/>
</dbReference>
<dbReference type="SUPFAM" id="SSF52540">
    <property type="entry name" value="P-loop containing nucleoside triphosphate hydrolases"/>
    <property type="match status" value="1"/>
</dbReference>
<evidence type="ECO:0000256" key="7">
    <source>
        <dbReference type="ARBA" id="ARBA00022967"/>
    </source>
</evidence>
<keyword evidence="3" id="KW-1003">Cell membrane</keyword>
<dbReference type="Gene3D" id="3.40.50.300">
    <property type="entry name" value="P-loop containing nucleotide triphosphate hydrolases"/>
    <property type="match status" value="1"/>
</dbReference>
<dbReference type="AlphaFoldDB" id="A0A4R5LST8"/>
<organism evidence="14 15">
    <name type="scientific">Seongchinamella unica</name>
    <dbReference type="NCBI Taxonomy" id="2547392"/>
    <lineage>
        <taxon>Bacteria</taxon>
        <taxon>Pseudomonadati</taxon>
        <taxon>Pseudomonadota</taxon>
        <taxon>Gammaproteobacteria</taxon>
        <taxon>Cellvibrionales</taxon>
        <taxon>Halieaceae</taxon>
        <taxon>Seongchinamella</taxon>
    </lineage>
</organism>
<dbReference type="SUPFAM" id="SSF90123">
    <property type="entry name" value="ABC transporter transmembrane region"/>
    <property type="match status" value="1"/>
</dbReference>
<keyword evidence="9" id="KW-0445">Lipid transport</keyword>
<dbReference type="PANTHER" id="PTHR43394:SF1">
    <property type="entry name" value="ATP-BINDING CASSETTE SUB-FAMILY B MEMBER 10, MITOCHONDRIAL"/>
    <property type="match status" value="1"/>
</dbReference>
<dbReference type="PANTHER" id="PTHR43394">
    <property type="entry name" value="ATP-DEPENDENT PERMEASE MDL1, MITOCHONDRIAL"/>
    <property type="match status" value="1"/>
</dbReference>
<keyword evidence="5" id="KW-0547">Nucleotide-binding</keyword>
<evidence type="ECO:0000256" key="4">
    <source>
        <dbReference type="ARBA" id="ARBA00022692"/>
    </source>
</evidence>
<dbReference type="GO" id="GO:0005886">
    <property type="term" value="C:plasma membrane"/>
    <property type="evidence" value="ECO:0007669"/>
    <property type="project" value="UniProtKB-SubCell"/>
</dbReference>
<dbReference type="GO" id="GO:0005524">
    <property type="term" value="F:ATP binding"/>
    <property type="evidence" value="ECO:0007669"/>
    <property type="project" value="UniProtKB-KW"/>
</dbReference>
<evidence type="ECO:0000256" key="9">
    <source>
        <dbReference type="ARBA" id="ARBA00023055"/>
    </source>
</evidence>
<reference evidence="14 15" key="1">
    <citation type="submission" date="2019-03" db="EMBL/GenBank/DDBJ databases">
        <title>Seongchinamella monodicae gen. nov., sp. nov., a novel member of the Gammaproteobacteria isolated from a tidal mudflat of beach.</title>
        <authorList>
            <person name="Yang H.G."/>
            <person name="Kang J.W."/>
            <person name="Lee S.D."/>
        </authorList>
    </citation>
    <scope>NUCLEOTIDE SEQUENCE [LARGE SCALE GENOMIC DNA]</scope>
    <source>
        <strain evidence="14 15">GH4-78</strain>
    </source>
</reference>
<dbReference type="Pfam" id="PF00005">
    <property type="entry name" value="ABC_tran"/>
    <property type="match status" value="1"/>
</dbReference>
<dbReference type="Proteomes" id="UP000295554">
    <property type="component" value="Unassembled WGS sequence"/>
</dbReference>
<evidence type="ECO:0000313" key="15">
    <source>
        <dbReference type="Proteomes" id="UP000295554"/>
    </source>
</evidence>
<dbReference type="Gene3D" id="1.20.1560.10">
    <property type="entry name" value="ABC transporter type 1, transmembrane domain"/>
    <property type="match status" value="1"/>
</dbReference>
<dbReference type="GO" id="GO:0034040">
    <property type="term" value="F:ATPase-coupled lipid transmembrane transporter activity"/>
    <property type="evidence" value="ECO:0007669"/>
    <property type="project" value="InterPro"/>
</dbReference>
<evidence type="ECO:0000256" key="10">
    <source>
        <dbReference type="ARBA" id="ARBA00023136"/>
    </source>
</evidence>
<evidence type="ECO:0000256" key="3">
    <source>
        <dbReference type="ARBA" id="ARBA00022475"/>
    </source>
</evidence>